<dbReference type="Proteomes" id="UP000095395">
    <property type="component" value="Unassembled WGS sequence"/>
</dbReference>
<evidence type="ECO:0000313" key="2">
    <source>
        <dbReference type="Proteomes" id="UP000095395"/>
    </source>
</evidence>
<keyword evidence="1" id="KW-0540">Nuclease</keyword>
<dbReference type="InterPro" id="IPR018579">
    <property type="entry name" value="Restrct_endonuc_II_LlaJI"/>
</dbReference>
<accession>A0A174ADT3</accession>
<proteinExistence type="predicted"/>
<protein>
    <submittedName>
        <fullName evidence="1">LlaJI restriction endonuclease</fullName>
    </submittedName>
</protein>
<keyword evidence="1" id="KW-0378">Hydrolase</keyword>
<sequence length="499" mass="58639">MKEKRIYLQEQRIVDDVLFCKLQKLLELNFEEIDIAARNKKLFDENKVVFVGQMHLRDDECEYLLFCYPKYVSLTCDLHQRIYDNKSNLAGIERDSIQHVHKVLIQISDVIGRAWHSKRQNFSEFSIANKKYKRRVIKSSIAKFILEDFKRNGIYYFEKEINAQEPIGKIDWGKTVHKCQPFISQNRPYYTNPFRKRIVADEDGTIVKIYQKALWDSNREFGVLLDLYSPGIEPCDPLEMSNDVVALYVKKYSNQVFDERGFYLLQALATWYDISGEVNLRKDYYGTVDFENIWEEVCQKIFLDDKSLWVGKMPIGQWNVYSEKVDSVIPMFDVHARSLEPDIVYADTTNNVLFLFDAKYYNPQMSGSRYIGNVPGSSDISKQWLYMYYLKAKYKDYKIVNALLIPKDENDGNWLIEYLGFVNLDTESRLNELAEDETIRVTPGVGSIAIFMINARRAYEEFLIEDNSQSLFNDIVNDLRVRVADNFISGTNINRTYFE</sequence>
<name>A0A174ADT3_9FIRM</name>
<keyword evidence="1" id="KW-0255">Endonuclease</keyword>
<dbReference type="AlphaFoldDB" id="A0A174ADT3"/>
<gene>
    <name evidence="1" type="ORF">ERS852392_01534</name>
</gene>
<evidence type="ECO:0000313" key="1">
    <source>
        <dbReference type="EMBL" id="CUN85668.1"/>
    </source>
</evidence>
<dbReference type="RefSeq" id="WP_055301936.1">
    <property type="nucleotide sequence ID" value="NZ_CYYR01000009.1"/>
</dbReference>
<dbReference type="GO" id="GO:0004519">
    <property type="term" value="F:endonuclease activity"/>
    <property type="evidence" value="ECO:0007669"/>
    <property type="project" value="UniProtKB-KW"/>
</dbReference>
<dbReference type="EMBL" id="CYYR01000009">
    <property type="protein sequence ID" value="CUN85668.1"/>
    <property type="molecule type" value="Genomic_DNA"/>
</dbReference>
<organism evidence="1 2">
    <name type="scientific">Roseburia inulinivorans</name>
    <dbReference type="NCBI Taxonomy" id="360807"/>
    <lineage>
        <taxon>Bacteria</taxon>
        <taxon>Bacillati</taxon>
        <taxon>Bacillota</taxon>
        <taxon>Clostridia</taxon>
        <taxon>Lachnospirales</taxon>
        <taxon>Lachnospiraceae</taxon>
        <taxon>Roseburia</taxon>
    </lineage>
</organism>
<dbReference type="Pfam" id="PF09563">
    <property type="entry name" value="RE_LlaJI"/>
    <property type="match status" value="1"/>
</dbReference>
<reference evidence="1 2" key="1">
    <citation type="submission" date="2015-09" db="EMBL/GenBank/DDBJ databases">
        <authorList>
            <consortium name="Pathogen Informatics"/>
        </authorList>
    </citation>
    <scope>NUCLEOTIDE SEQUENCE [LARGE SCALE GENOMIC DNA]</scope>
    <source>
        <strain evidence="1 2">2789STDY5608835</strain>
    </source>
</reference>